<reference evidence="2 3" key="1">
    <citation type="submission" date="2021-06" db="EMBL/GenBank/DDBJ databases">
        <authorList>
            <person name="Palmer J.M."/>
        </authorList>
    </citation>
    <scope>NUCLEOTIDE SEQUENCE [LARGE SCALE GENOMIC DNA]</scope>
    <source>
        <strain evidence="3">if_2019</strain>
        <tissue evidence="2">Muscle</tissue>
    </source>
</reference>
<keyword evidence="3" id="KW-1185">Reference proteome</keyword>
<name>A0ABV0TQI1_9TELE</name>
<proteinExistence type="predicted"/>
<feature type="region of interest" description="Disordered" evidence="1">
    <location>
        <begin position="152"/>
        <end position="198"/>
    </location>
</feature>
<dbReference type="EMBL" id="JAHRIQ010045709">
    <property type="protein sequence ID" value="MEQ2235185.1"/>
    <property type="molecule type" value="Genomic_DNA"/>
</dbReference>
<gene>
    <name evidence="2" type="ORF">ILYODFUR_039062</name>
</gene>
<sequence>MGKKQSKLINLEGDVKFMENYVEGAGMICHRWNKKHGFLGKLNINDILKLQGDLKLEIMRTKKPTEKEQRKVEYKLSDKWLEQSKLRNMQRQDKEERRKEKLTAAVLVRPHEETVVASRQRGVQPPAVQEAGQEAAAQQIGGEIEGAVAVPKTPISKQEKLSNPFKTEEQSSSSEPLSPNSWGCTGVRTRSKDKKTTPSIYPGEALMAHEQKFHPSEINLEGDTFPLVEVANPNVGDANHRQPPTILVYRPWTQEDRTAALKGIPAIQEGVEEFLEAITELRGSFHLNGREMLQCFTQLFGHRWCRVAGGFTGCDDNGDTLAHNSQDLRDALRLLFERIRRVYIQTADYGKISQCKQKDEEDPQDFLDRMRRVFR</sequence>
<feature type="compositionally biased region" description="Low complexity" evidence="1">
    <location>
        <begin position="170"/>
        <end position="181"/>
    </location>
</feature>
<organism evidence="2 3">
    <name type="scientific">Ilyodon furcidens</name>
    <name type="common">goldbreast splitfin</name>
    <dbReference type="NCBI Taxonomy" id="33524"/>
    <lineage>
        <taxon>Eukaryota</taxon>
        <taxon>Metazoa</taxon>
        <taxon>Chordata</taxon>
        <taxon>Craniata</taxon>
        <taxon>Vertebrata</taxon>
        <taxon>Euteleostomi</taxon>
        <taxon>Actinopterygii</taxon>
        <taxon>Neopterygii</taxon>
        <taxon>Teleostei</taxon>
        <taxon>Neoteleostei</taxon>
        <taxon>Acanthomorphata</taxon>
        <taxon>Ovalentaria</taxon>
        <taxon>Atherinomorphae</taxon>
        <taxon>Cyprinodontiformes</taxon>
        <taxon>Goodeidae</taxon>
        <taxon>Ilyodon</taxon>
    </lineage>
</organism>
<feature type="non-terminal residue" evidence="2">
    <location>
        <position position="375"/>
    </location>
</feature>
<dbReference type="Proteomes" id="UP001482620">
    <property type="component" value="Unassembled WGS sequence"/>
</dbReference>
<evidence type="ECO:0000313" key="2">
    <source>
        <dbReference type="EMBL" id="MEQ2235185.1"/>
    </source>
</evidence>
<comment type="caution">
    <text evidence="2">The sequence shown here is derived from an EMBL/GenBank/DDBJ whole genome shotgun (WGS) entry which is preliminary data.</text>
</comment>
<evidence type="ECO:0000256" key="1">
    <source>
        <dbReference type="SAM" id="MobiDB-lite"/>
    </source>
</evidence>
<evidence type="ECO:0000313" key="3">
    <source>
        <dbReference type="Proteomes" id="UP001482620"/>
    </source>
</evidence>
<protein>
    <submittedName>
        <fullName evidence="2">Uncharacterized protein</fullName>
    </submittedName>
</protein>
<accession>A0ABV0TQI1</accession>